<dbReference type="AlphaFoldDB" id="D8SNP8"/>
<dbReference type="EMBL" id="GL377630">
    <property type="protein sequence ID" value="EFJ13919.1"/>
    <property type="molecule type" value="Genomic_DNA"/>
</dbReference>
<dbReference type="OrthoDB" id="41527at2759"/>
<gene>
    <name evidence="7" type="ORF">SELMODRAFT_13999</name>
</gene>
<dbReference type="InterPro" id="IPR009915">
    <property type="entry name" value="NnrU_dom"/>
</dbReference>
<dbReference type="Gramene" id="EFJ13919">
    <property type="protein sequence ID" value="EFJ13919"/>
    <property type="gene ID" value="SELMODRAFT_13999"/>
</dbReference>
<proteinExistence type="predicted"/>
<evidence type="ECO:0000256" key="1">
    <source>
        <dbReference type="ARBA" id="ARBA00004141"/>
    </source>
</evidence>
<dbReference type="PANTHER" id="PTHR35988:SF2">
    <property type="entry name" value="15-CIS-ZETA-CAROTENE ISOMERASE, CHLOROPLASTIC"/>
    <property type="match status" value="1"/>
</dbReference>
<dbReference type="Proteomes" id="UP000001514">
    <property type="component" value="Unassembled WGS sequence"/>
</dbReference>
<feature type="transmembrane region" description="Helical" evidence="5">
    <location>
        <begin position="62"/>
        <end position="81"/>
    </location>
</feature>
<feature type="transmembrane region" description="Helical" evidence="5">
    <location>
        <begin position="19"/>
        <end position="37"/>
    </location>
</feature>
<protein>
    <recommendedName>
        <fullName evidence="6">NnrU domain-containing protein</fullName>
    </recommendedName>
</protein>
<feature type="domain" description="NnrU" evidence="6">
    <location>
        <begin position="64"/>
        <end position="282"/>
    </location>
</feature>
<organism evidence="8">
    <name type="scientific">Selaginella moellendorffii</name>
    <name type="common">Spikemoss</name>
    <dbReference type="NCBI Taxonomy" id="88036"/>
    <lineage>
        <taxon>Eukaryota</taxon>
        <taxon>Viridiplantae</taxon>
        <taxon>Streptophyta</taxon>
        <taxon>Embryophyta</taxon>
        <taxon>Tracheophyta</taxon>
        <taxon>Lycopodiopsida</taxon>
        <taxon>Selaginellales</taxon>
        <taxon>Selaginellaceae</taxon>
        <taxon>Selaginella</taxon>
    </lineage>
</organism>
<dbReference type="FunCoup" id="D8SNP8">
    <property type="interactions" value="1255"/>
</dbReference>
<dbReference type="OMA" id="FFNHRYD"/>
<dbReference type="STRING" id="88036.D8SNP8"/>
<dbReference type="Pfam" id="PF07298">
    <property type="entry name" value="NnrU"/>
    <property type="match status" value="1"/>
</dbReference>
<reference evidence="7 8" key="1">
    <citation type="journal article" date="2011" name="Science">
        <title>The Selaginella genome identifies genetic changes associated with the evolution of vascular plants.</title>
        <authorList>
            <person name="Banks J.A."/>
            <person name="Nishiyama T."/>
            <person name="Hasebe M."/>
            <person name="Bowman J.L."/>
            <person name="Gribskov M."/>
            <person name="dePamphilis C."/>
            <person name="Albert V.A."/>
            <person name="Aono N."/>
            <person name="Aoyama T."/>
            <person name="Ambrose B.A."/>
            <person name="Ashton N.W."/>
            <person name="Axtell M.J."/>
            <person name="Barker E."/>
            <person name="Barker M.S."/>
            <person name="Bennetzen J.L."/>
            <person name="Bonawitz N.D."/>
            <person name="Chapple C."/>
            <person name="Cheng C."/>
            <person name="Correa L.G."/>
            <person name="Dacre M."/>
            <person name="DeBarry J."/>
            <person name="Dreyer I."/>
            <person name="Elias M."/>
            <person name="Engstrom E.M."/>
            <person name="Estelle M."/>
            <person name="Feng L."/>
            <person name="Finet C."/>
            <person name="Floyd S.K."/>
            <person name="Frommer W.B."/>
            <person name="Fujita T."/>
            <person name="Gramzow L."/>
            <person name="Gutensohn M."/>
            <person name="Harholt J."/>
            <person name="Hattori M."/>
            <person name="Heyl A."/>
            <person name="Hirai T."/>
            <person name="Hiwatashi Y."/>
            <person name="Ishikawa M."/>
            <person name="Iwata M."/>
            <person name="Karol K.G."/>
            <person name="Koehler B."/>
            <person name="Kolukisaoglu U."/>
            <person name="Kubo M."/>
            <person name="Kurata T."/>
            <person name="Lalonde S."/>
            <person name="Li K."/>
            <person name="Li Y."/>
            <person name="Litt A."/>
            <person name="Lyons E."/>
            <person name="Manning G."/>
            <person name="Maruyama T."/>
            <person name="Michael T.P."/>
            <person name="Mikami K."/>
            <person name="Miyazaki S."/>
            <person name="Morinaga S."/>
            <person name="Murata T."/>
            <person name="Mueller-Roeber B."/>
            <person name="Nelson D.R."/>
            <person name="Obara M."/>
            <person name="Oguri Y."/>
            <person name="Olmstead R.G."/>
            <person name="Onodera N."/>
            <person name="Petersen B.L."/>
            <person name="Pils B."/>
            <person name="Prigge M."/>
            <person name="Rensing S.A."/>
            <person name="Riano-Pachon D.M."/>
            <person name="Roberts A.W."/>
            <person name="Sato Y."/>
            <person name="Scheller H.V."/>
            <person name="Schulz B."/>
            <person name="Schulz C."/>
            <person name="Shakirov E.V."/>
            <person name="Shibagaki N."/>
            <person name="Shinohara N."/>
            <person name="Shippen D.E."/>
            <person name="Soerensen I."/>
            <person name="Sotooka R."/>
            <person name="Sugimoto N."/>
            <person name="Sugita M."/>
            <person name="Sumikawa N."/>
            <person name="Tanurdzic M."/>
            <person name="Theissen G."/>
            <person name="Ulvskov P."/>
            <person name="Wakazuki S."/>
            <person name="Weng J.K."/>
            <person name="Willats W.W."/>
            <person name="Wipf D."/>
            <person name="Wolf P.G."/>
            <person name="Yang L."/>
            <person name="Zimmer A.D."/>
            <person name="Zhu Q."/>
            <person name="Mitros T."/>
            <person name="Hellsten U."/>
            <person name="Loque D."/>
            <person name="Otillar R."/>
            <person name="Salamov A."/>
            <person name="Schmutz J."/>
            <person name="Shapiro H."/>
            <person name="Lindquist E."/>
            <person name="Lucas S."/>
            <person name="Rokhsar D."/>
            <person name="Grigoriev I.V."/>
        </authorList>
    </citation>
    <scope>NUCLEOTIDE SEQUENCE [LARGE SCALE GENOMIC DNA]</scope>
</reference>
<dbReference type="PANTHER" id="PTHR35988">
    <property type="entry name" value="15-CIS-ZETA-CAROTENE ISOMERASE, CHLOROPLASTIC"/>
    <property type="match status" value="1"/>
</dbReference>
<dbReference type="eggNOG" id="ENOG502QSJ3">
    <property type="taxonomic scope" value="Eukaryota"/>
</dbReference>
<dbReference type="InParanoid" id="D8SNP8"/>
<evidence type="ECO:0000313" key="7">
    <source>
        <dbReference type="EMBL" id="EFJ13919.1"/>
    </source>
</evidence>
<evidence type="ECO:0000256" key="2">
    <source>
        <dbReference type="ARBA" id="ARBA00022692"/>
    </source>
</evidence>
<sequence>LVGEDSAVFELQSQKLSSWLYFTAILAAVTVVLYFAWLDPSTGYGTAYVDWLSTLTNNSPELVITAMLAIFALVHSGLASFRDRGEQLIGERAYRVVFAGLSLPLAVSAVVYFINHRYEGAQLWHVQDVPGVHQLVWLLSFTSFFFLYPSTFNLLEVAAVDKPKLHMWETGIMRITRHPQMVGQFMWCFAHTLWIGSSFTLTTSIGLLAHHLFGVWNGDRRLSLRYGDAFEAVRQRTSVVPFVAIAQGRQKLPRDFYKEFLRLPYLIITALTLGAYFSHPLLRLGSSSLHW</sequence>
<dbReference type="HOGENOM" id="CLU_063140_0_0_1"/>
<evidence type="ECO:0000259" key="6">
    <source>
        <dbReference type="Pfam" id="PF07298"/>
    </source>
</evidence>
<evidence type="ECO:0000256" key="4">
    <source>
        <dbReference type="ARBA" id="ARBA00023136"/>
    </source>
</evidence>
<evidence type="ECO:0000256" key="3">
    <source>
        <dbReference type="ARBA" id="ARBA00022989"/>
    </source>
</evidence>
<evidence type="ECO:0000256" key="5">
    <source>
        <dbReference type="SAM" id="Phobius"/>
    </source>
</evidence>
<keyword evidence="8" id="KW-1185">Reference proteome</keyword>
<name>D8SNP8_SELML</name>
<dbReference type="GO" id="GO:0016020">
    <property type="term" value="C:membrane"/>
    <property type="evidence" value="ECO:0007669"/>
    <property type="project" value="UniProtKB-SubCell"/>
</dbReference>
<feature type="transmembrane region" description="Helical" evidence="5">
    <location>
        <begin position="93"/>
        <end position="115"/>
    </location>
</feature>
<feature type="non-terminal residue" evidence="7">
    <location>
        <position position="291"/>
    </location>
</feature>
<feature type="transmembrane region" description="Helical" evidence="5">
    <location>
        <begin position="181"/>
        <end position="209"/>
    </location>
</feature>
<comment type="subcellular location">
    <subcellularLocation>
        <location evidence="1">Membrane</location>
        <topology evidence="1">Multi-pass membrane protein</topology>
    </subcellularLocation>
</comment>
<feature type="transmembrane region" description="Helical" evidence="5">
    <location>
        <begin position="135"/>
        <end position="160"/>
    </location>
</feature>
<keyword evidence="2 5" id="KW-0812">Transmembrane</keyword>
<feature type="non-terminal residue" evidence="7">
    <location>
        <position position="1"/>
    </location>
</feature>
<dbReference type="KEGG" id="smo:SELMODRAFT_13999"/>
<keyword evidence="4 5" id="KW-0472">Membrane</keyword>
<feature type="transmembrane region" description="Helical" evidence="5">
    <location>
        <begin position="263"/>
        <end position="282"/>
    </location>
</feature>
<accession>D8SNP8</accession>
<dbReference type="Gene3D" id="1.20.120.1630">
    <property type="match status" value="1"/>
</dbReference>
<keyword evidence="3 5" id="KW-1133">Transmembrane helix</keyword>
<evidence type="ECO:0000313" key="8">
    <source>
        <dbReference type="Proteomes" id="UP000001514"/>
    </source>
</evidence>